<keyword evidence="13" id="KW-0628">Postsynaptic cell membrane</keyword>
<dbReference type="Pfam" id="PF02931">
    <property type="entry name" value="Neur_chan_LBD"/>
    <property type="match status" value="1"/>
</dbReference>
<feature type="transmembrane region" description="Helical" evidence="17">
    <location>
        <begin position="457"/>
        <end position="477"/>
    </location>
</feature>
<dbReference type="Gene3D" id="2.70.170.10">
    <property type="entry name" value="Neurotransmitter-gated ion-channel ligand-binding domain"/>
    <property type="match status" value="1"/>
</dbReference>
<evidence type="ECO:0000313" key="23">
    <source>
        <dbReference type="WBParaSite" id="NBR_0000978501-mRNA-1"/>
    </source>
</evidence>
<organism evidence="23">
    <name type="scientific">Nippostrongylus brasiliensis</name>
    <name type="common">Rat hookworm</name>
    <dbReference type="NCBI Taxonomy" id="27835"/>
    <lineage>
        <taxon>Eukaryota</taxon>
        <taxon>Metazoa</taxon>
        <taxon>Ecdysozoa</taxon>
        <taxon>Nematoda</taxon>
        <taxon>Chromadorea</taxon>
        <taxon>Rhabditida</taxon>
        <taxon>Rhabditina</taxon>
        <taxon>Rhabditomorpha</taxon>
        <taxon>Strongyloidea</taxon>
        <taxon>Heligmosomidae</taxon>
        <taxon>Nippostrongylus</taxon>
    </lineage>
</organism>
<dbReference type="WBParaSite" id="NBR_0000978501-mRNA-1">
    <property type="protein sequence ID" value="NBR_0000978501-mRNA-1"/>
    <property type="gene ID" value="NBR_0000978501"/>
</dbReference>
<protein>
    <submittedName>
        <fullName evidence="23">Neuronal acetylcholine receptor subunit alpha-7</fullName>
    </submittedName>
</protein>
<dbReference type="PRINTS" id="PR00254">
    <property type="entry name" value="NICOTINICR"/>
</dbReference>
<keyword evidence="12" id="KW-0325">Glycoprotein</keyword>
<dbReference type="Pfam" id="PF02932">
    <property type="entry name" value="Neur_chan_memb"/>
    <property type="match status" value="1"/>
</dbReference>
<evidence type="ECO:0000256" key="4">
    <source>
        <dbReference type="ARBA" id="ARBA00022692"/>
    </source>
</evidence>
<evidence type="ECO:0000313" key="21">
    <source>
        <dbReference type="EMBL" id="VDL73375.1"/>
    </source>
</evidence>
<evidence type="ECO:0000256" key="6">
    <source>
        <dbReference type="ARBA" id="ARBA00022989"/>
    </source>
</evidence>
<dbReference type="AlphaFoldDB" id="A0A158QZ99"/>
<dbReference type="PRINTS" id="PR00252">
    <property type="entry name" value="NRIONCHANNEL"/>
</dbReference>
<evidence type="ECO:0000259" key="19">
    <source>
        <dbReference type="Pfam" id="PF02931"/>
    </source>
</evidence>
<reference evidence="23" key="1">
    <citation type="submission" date="2016-04" db="UniProtKB">
        <authorList>
            <consortium name="WormBaseParasite"/>
        </authorList>
    </citation>
    <scope>IDENTIFICATION</scope>
</reference>
<dbReference type="EMBL" id="UYSL01020197">
    <property type="protein sequence ID" value="VDL73375.1"/>
    <property type="molecule type" value="Genomic_DNA"/>
</dbReference>
<evidence type="ECO:0000256" key="18">
    <source>
        <dbReference type="SAM" id="MobiDB-lite"/>
    </source>
</evidence>
<keyword evidence="2 17" id="KW-0813">Transport</keyword>
<keyword evidence="7" id="KW-0770">Synapse</keyword>
<dbReference type="InterPro" id="IPR036734">
    <property type="entry name" value="Neur_chan_lig-bd_sf"/>
</dbReference>
<comment type="subcellular location">
    <subcellularLocation>
        <location evidence="16">Postsynaptic cell membrane</location>
        <topology evidence="16">Multi-pass membrane protein</topology>
    </subcellularLocation>
</comment>
<dbReference type="InterPro" id="IPR018000">
    <property type="entry name" value="Neurotransmitter_ion_chnl_CS"/>
</dbReference>
<keyword evidence="8 17" id="KW-0406">Ion transport</keyword>
<feature type="domain" description="Neurotransmitter-gated ion-channel transmembrane" evidence="20">
    <location>
        <begin position="201"/>
        <end position="473"/>
    </location>
</feature>
<evidence type="ECO:0000256" key="10">
    <source>
        <dbReference type="ARBA" id="ARBA00023157"/>
    </source>
</evidence>
<dbReference type="GO" id="GO:0045211">
    <property type="term" value="C:postsynaptic membrane"/>
    <property type="evidence" value="ECO:0007669"/>
    <property type="project" value="UniProtKB-SubCell"/>
</dbReference>
<keyword evidence="15 17" id="KW-0407">Ion channel</keyword>
<keyword evidence="9 17" id="KW-0472">Membrane</keyword>
<evidence type="ECO:0000259" key="20">
    <source>
        <dbReference type="Pfam" id="PF02932"/>
    </source>
</evidence>
<reference evidence="21 22" key="2">
    <citation type="submission" date="2018-11" db="EMBL/GenBank/DDBJ databases">
        <authorList>
            <consortium name="Pathogen Informatics"/>
        </authorList>
    </citation>
    <scope>NUCLEOTIDE SEQUENCE [LARGE SCALE GENOMIC DNA]</scope>
</reference>
<dbReference type="CDD" id="cd18997">
    <property type="entry name" value="LGIC_ECD_nAChR"/>
    <property type="match status" value="1"/>
</dbReference>
<evidence type="ECO:0000256" key="2">
    <source>
        <dbReference type="ARBA" id="ARBA00022448"/>
    </source>
</evidence>
<evidence type="ECO:0000256" key="14">
    <source>
        <dbReference type="ARBA" id="ARBA00023286"/>
    </source>
</evidence>
<sequence>MRRTLVILLTATVIKCKREVWAGDHERRLYAKLADGYNKLARPVRNDSEPVLVLLGLDFQQILDVDEKHQIMHSNVWLRMSWVDHYLTWDPSEYGNIQEVRLPISNIWKPDVLLYNSVDQQFDSTWPVNAVVYHTGNVTWIPPAVIRSSCSIDIAYFPFDTQHCSMKFGSWTYSGFFTDLRNASVSVGTYQPNGEWEMFNLVLPSMLISALALLGFTLPADSGEKLNLCVTIFMSLCVFMLMVAEAMPQTSDALPLIEVYFSCIMFEVGASVVCTVFALNFHHRTCESYHPMTPLTRKILLSWLPMLLFMDRPPPFQHEQSNGHVVYERPKEKRKSKTHIADVEKKMLNNCYPPGDHKTKAVHLDFCHGNRIEARRRPTSAGENSFSLSLNHNNNPPDIVERKSPQPVTKTGSVMDERQFSKLMEELRVISSRVKKEELMHAERADWMFAAMVIDRVCFVTFSFFLILCTLVLSYRAPHIFV</sequence>
<accession>A0A158QZ99</accession>
<feature type="transmembrane region" description="Helical" evidence="17">
    <location>
        <begin position="228"/>
        <end position="247"/>
    </location>
</feature>
<dbReference type="InterPro" id="IPR002394">
    <property type="entry name" value="Nicotinic_acetylcholine_rcpt"/>
</dbReference>
<dbReference type="InterPro" id="IPR006202">
    <property type="entry name" value="Neur_chan_lig-bd"/>
</dbReference>
<keyword evidence="10" id="KW-1015">Disulfide bond</keyword>
<evidence type="ECO:0000256" key="12">
    <source>
        <dbReference type="ARBA" id="ARBA00023180"/>
    </source>
</evidence>
<gene>
    <name evidence="21" type="ORF">NBR_LOCUS9786</name>
</gene>
<dbReference type="STRING" id="27835.A0A158QZ99"/>
<name>A0A158QZ99_NIPBR</name>
<evidence type="ECO:0000256" key="3">
    <source>
        <dbReference type="ARBA" id="ARBA00022475"/>
    </source>
</evidence>
<evidence type="ECO:0000256" key="7">
    <source>
        <dbReference type="ARBA" id="ARBA00023018"/>
    </source>
</evidence>
<keyword evidence="4 17" id="KW-0812">Transmembrane</keyword>
<feature type="transmembrane region" description="Helical" evidence="17">
    <location>
        <begin position="198"/>
        <end position="216"/>
    </location>
</feature>
<dbReference type="FunFam" id="1.20.58.390:FF:000043">
    <property type="entry name" value="AcetylCholine Receptor"/>
    <property type="match status" value="1"/>
</dbReference>
<evidence type="ECO:0000313" key="22">
    <source>
        <dbReference type="Proteomes" id="UP000271162"/>
    </source>
</evidence>
<keyword evidence="3" id="KW-1003">Cell membrane</keyword>
<dbReference type="OMA" id="ADWMFAA"/>
<dbReference type="Proteomes" id="UP000271162">
    <property type="component" value="Unassembled WGS sequence"/>
</dbReference>
<keyword evidence="6 17" id="KW-1133">Transmembrane helix</keyword>
<dbReference type="InterPro" id="IPR038050">
    <property type="entry name" value="Neuro_actylchol_rec"/>
</dbReference>
<evidence type="ECO:0000256" key="17">
    <source>
        <dbReference type="RuleBase" id="RU000687"/>
    </source>
</evidence>
<dbReference type="PANTHER" id="PTHR18945">
    <property type="entry name" value="NEUROTRANSMITTER GATED ION CHANNEL"/>
    <property type="match status" value="1"/>
</dbReference>
<evidence type="ECO:0000256" key="5">
    <source>
        <dbReference type="ARBA" id="ARBA00022729"/>
    </source>
</evidence>
<feature type="domain" description="Neurotransmitter-gated ion-channel ligand-binding" evidence="19">
    <location>
        <begin position="26"/>
        <end position="200"/>
    </location>
</feature>
<feature type="transmembrane region" description="Helical" evidence="17">
    <location>
        <begin position="259"/>
        <end position="281"/>
    </location>
</feature>
<feature type="region of interest" description="Disordered" evidence="18">
    <location>
        <begin position="391"/>
        <end position="411"/>
    </location>
</feature>
<dbReference type="FunFam" id="2.70.170.10:FF:000016">
    <property type="entry name" value="Nicotinic acetylcholine receptor subunit"/>
    <property type="match status" value="1"/>
</dbReference>
<comment type="similarity">
    <text evidence="1">Belongs to the ligand-gated ion channel (TC 1.A.9) family. Acetylcholine receptor (TC 1.A.9.1) subfamily.</text>
</comment>
<keyword evidence="5" id="KW-0732">Signal</keyword>
<evidence type="ECO:0000256" key="13">
    <source>
        <dbReference type="ARBA" id="ARBA00023257"/>
    </source>
</evidence>
<dbReference type="InterPro" id="IPR006201">
    <property type="entry name" value="Neur_channel"/>
</dbReference>
<dbReference type="GO" id="GO:0004888">
    <property type="term" value="F:transmembrane signaling receptor activity"/>
    <property type="evidence" value="ECO:0007669"/>
    <property type="project" value="InterPro"/>
</dbReference>
<evidence type="ECO:0000256" key="11">
    <source>
        <dbReference type="ARBA" id="ARBA00023170"/>
    </source>
</evidence>
<keyword evidence="11" id="KW-0675">Receptor</keyword>
<evidence type="ECO:0000256" key="1">
    <source>
        <dbReference type="ARBA" id="ARBA00009237"/>
    </source>
</evidence>
<dbReference type="Gene3D" id="1.20.58.390">
    <property type="entry name" value="Neurotransmitter-gated ion-channel transmembrane domain"/>
    <property type="match status" value="2"/>
</dbReference>
<evidence type="ECO:0000256" key="15">
    <source>
        <dbReference type="ARBA" id="ARBA00023303"/>
    </source>
</evidence>
<dbReference type="CDD" id="cd19051">
    <property type="entry name" value="LGIC_TM_cation"/>
    <property type="match status" value="1"/>
</dbReference>
<dbReference type="SUPFAM" id="SSF90112">
    <property type="entry name" value="Neurotransmitter-gated ion-channel transmembrane pore"/>
    <property type="match status" value="1"/>
</dbReference>
<evidence type="ECO:0000256" key="9">
    <source>
        <dbReference type="ARBA" id="ARBA00023136"/>
    </source>
</evidence>
<dbReference type="InterPro" id="IPR036719">
    <property type="entry name" value="Neuro-gated_channel_TM_sf"/>
</dbReference>
<evidence type="ECO:0000256" key="8">
    <source>
        <dbReference type="ARBA" id="ARBA00023065"/>
    </source>
</evidence>
<dbReference type="SUPFAM" id="SSF63712">
    <property type="entry name" value="Nicotinic receptor ligand binding domain-like"/>
    <property type="match status" value="1"/>
</dbReference>
<dbReference type="GO" id="GO:0022848">
    <property type="term" value="F:acetylcholine-gated monoatomic cation-selective channel activity"/>
    <property type="evidence" value="ECO:0007669"/>
    <property type="project" value="InterPro"/>
</dbReference>
<evidence type="ECO:0000256" key="16">
    <source>
        <dbReference type="ARBA" id="ARBA00034104"/>
    </source>
</evidence>
<dbReference type="PROSITE" id="PS00236">
    <property type="entry name" value="NEUROTR_ION_CHANNEL"/>
    <property type="match status" value="1"/>
</dbReference>
<proteinExistence type="inferred from homology"/>
<keyword evidence="14" id="KW-1071">Ligand-gated ion channel</keyword>
<keyword evidence="22" id="KW-1185">Reference proteome</keyword>
<dbReference type="InterPro" id="IPR006029">
    <property type="entry name" value="Neurotrans-gated_channel_TM"/>
</dbReference>